<evidence type="ECO:0000256" key="6">
    <source>
        <dbReference type="ARBA" id="ARBA00023163"/>
    </source>
</evidence>
<feature type="region of interest" description="Disordered" evidence="8">
    <location>
        <begin position="327"/>
        <end position="348"/>
    </location>
</feature>
<evidence type="ECO:0000313" key="11">
    <source>
        <dbReference type="Proteomes" id="UP000248349"/>
    </source>
</evidence>
<gene>
    <name evidence="10" type="ORF">BP01DRAFT_384788</name>
</gene>
<feature type="compositionally biased region" description="Polar residues" evidence="8">
    <location>
        <begin position="110"/>
        <end position="124"/>
    </location>
</feature>
<dbReference type="OrthoDB" id="25921at2759"/>
<evidence type="ECO:0000256" key="7">
    <source>
        <dbReference type="ARBA" id="ARBA00023242"/>
    </source>
</evidence>
<dbReference type="Pfam" id="PF04082">
    <property type="entry name" value="Fungal_trans"/>
    <property type="match status" value="1"/>
</dbReference>
<feature type="domain" description="Zn(2)-C6 fungal-type" evidence="9">
    <location>
        <begin position="12"/>
        <end position="42"/>
    </location>
</feature>
<evidence type="ECO:0000256" key="5">
    <source>
        <dbReference type="ARBA" id="ARBA00023125"/>
    </source>
</evidence>
<dbReference type="Proteomes" id="UP000248349">
    <property type="component" value="Unassembled WGS sequence"/>
</dbReference>
<dbReference type="SUPFAM" id="SSF57701">
    <property type="entry name" value="Zn2/Cys6 DNA-binding domain"/>
    <property type="match status" value="1"/>
</dbReference>
<dbReference type="AlphaFoldDB" id="A0A318ZEP0"/>
<keyword evidence="6" id="KW-0804">Transcription</keyword>
<dbReference type="PROSITE" id="PS50048">
    <property type="entry name" value="ZN2_CY6_FUNGAL_2"/>
    <property type="match status" value="1"/>
</dbReference>
<dbReference type="Gene3D" id="4.10.240.10">
    <property type="entry name" value="Zn(2)-C6 fungal-type DNA-binding domain"/>
    <property type="match status" value="1"/>
</dbReference>
<keyword evidence="2" id="KW-0479">Metal-binding</keyword>
<dbReference type="GO" id="GO:0006351">
    <property type="term" value="P:DNA-templated transcription"/>
    <property type="evidence" value="ECO:0007669"/>
    <property type="project" value="InterPro"/>
</dbReference>
<evidence type="ECO:0000256" key="8">
    <source>
        <dbReference type="SAM" id="MobiDB-lite"/>
    </source>
</evidence>
<sequence length="472" mass="52397">MDSFRHARNRAACRRCQRRKIRCDGITPACGACRTSGVACANDGKQKVPRSYIANMENRIKWLESILRERCATVDLSTGPERHSGALDDSLIEDTLPNHFSPQAPEMSQAALSNPNQSTTQPTALSRGGIPAIVVPPVDISAPSAFSRTPAGVDDRKNLPVELLNPPTPLPPQKEVAVELSTTYFRTVHLFYPCLHEQHHMELLDEVYRSPEANPIRSFQVLLRLGDEVRRRGLPRGVPGYLQCLLLLLVYALYNPSCNVNIWNLNYQCLASVIDLGLQRDVRASPSYPISLFAQEIRTRVFGVAYTLNRTVCTTIGRPIGLRDEAFPLGPPRQPPPERTCPPAGPPASPLPHSILRSIGEHWTDCIAQLSHVKMQQRLLGSQPGAREMASPVRHRFGGRWCSLITRALGRREGTRCRGSGCTTFFCYRRISAIGGLNLFDDLSRSDFQGWDGVSDLDGWIREILGGSHPEN</sequence>
<keyword evidence="11" id="KW-1185">Reference proteome</keyword>
<dbReference type="InterPro" id="IPR001138">
    <property type="entry name" value="Zn2Cys6_DnaBD"/>
</dbReference>
<keyword evidence="5" id="KW-0238">DNA-binding</keyword>
<dbReference type="GO" id="GO:0005634">
    <property type="term" value="C:nucleus"/>
    <property type="evidence" value="ECO:0007669"/>
    <property type="project" value="UniProtKB-SubCell"/>
</dbReference>
<dbReference type="InterPro" id="IPR052202">
    <property type="entry name" value="Yeast_MetPath_Reg"/>
</dbReference>
<dbReference type="STRING" id="1450539.A0A318ZEP0"/>
<evidence type="ECO:0000256" key="4">
    <source>
        <dbReference type="ARBA" id="ARBA00023015"/>
    </source>
</evidence>
<evidence type="ECO:0000256" key="1">
    <source>
        <dbReference type="ARBA" id="ARBA00004123"/>
    </source>
</evidence>
<accession>A0A318ZEP0</accession>
<evidence type="ECO:0000256" key="2">
    <source>
        <dbReference type="ARBA" id="ARBA00022723"/>
    </source>
</evidence>
<keyword evidence="3" id="KW-0862">Zinc</keyword>
<dbReference type="GO" id="GO:0008270">
    <property type="term" value="F:zinc ion binding"/>
    <property type="evidence" value="ECO:0007669"/>
    <property type="project" value="InterPro"/>
</dbReference>
<evidence type="ECO:0000256" key="3">
    <source>
        <dbReference type="ARBA" id="ARBA00022833"/>
    </source>
</evidence>
<dbReference type="SMART" id="SM00066">
    <property type="entry name" value="GAL4"/>
    <property type="match status" value="1"/>
</dbReference>
<dbReference type="RefSeq" id="XP_025429075.1">
    <property type="nucleotide sequence ID" value="XM_025577538.1"/>
</dbReference>
<evidence type="ECO:0000313" key="10">
    <source>
        <dbReference type="EMBL" id="PYH43093.1"/>
    </source>
</evidence>
<dbReference type="CDD" id="cd00067">
    <property type="entry name" value="GAL4"/>
    <property type="match status" value="1"/>
</dbReference>
<name>A0A318ZEP0_9EURO</name>
<dbReference type="InterPro" id="IPR007219">
    <property type="entry name" value="XnlR_reg_dom"/>
</dbReference>
<dbReference type="GeneID" id="37078767"/>
<dbReference type="GO" id="GO:0045944">
    <property type="term" value="P:positive regulation of transcription by RNA polymerase II"/>
    <property type="evidence" value="ECO:0007669"/>
    <property type="project" value="TreeGrafter"/>
</dbReference>
<protein>
    <recommendedName>
        <fullName evidence="9">Zn(2)-C6 fungal-type domain-containing protein</fullName>
    </recommendedName>
</protein>
<feature type="compositionally biased region" description="Pro residues" evidence="8">
    <location>
        <begin position="329"/>
        <end position="348"/>
    </location>
</feature>
<evidence type="ECO:0000259" key="9">
    <source>
        <dbReference type="PROSITE" id="PS50048"/>
    </source>
</evidence>
<keyword evidence="7" id="KW-0539">Nucleus</keyword>
<feature type="region of interest" description="Disordered" evidence="8">
    <location>
        <begin position="98"/>
        <end position="124"/>
    </location>
</feature>
<reference evidence="10 11" key="1">
    <citation type="submission" date="2016-12" db="EMBL/GenBank/DDBJ databases">
        <title>The genomes of Aspergillus section Nigri reveals drivers in fungal speciation.</title>
        <authorList>
            <consortium name="DOE Joint Genome Institute"/>
            <person name="Vesth T.C."/>
            <person name="Nybo J."/>
            <person name="Theobald S."/>
            <person name="Brandl J."/>
            <person name="Frisvad J.C."/>
            <person name="Nielsen K.F."/>
            <person name="Lyhne E.K."/>
            <person name="Kogle M.E."/>
            <person name="Kuo A."/>
            <person name="Riley R."/>
            <person name="Clum A."/>
            <person name="Nolan M."/>
            <person name="Lipzen A."/>
            <person name="Salamov A."/>
            <person name="Henrissat B."/>
            <person name="Wiebenga A."/>
            <person name="De Vries R.P."/>
            <person name="Grigoriev I.V."/>
            <person name="Mortensen U.H."/>
            <person name="Andersen M.R."/>
            <person name="Baker S.E."/>
        </authorList>
    </citation>
    <scope>NUCLEOTIDE SEQUENCE [LARGE SCALE GENOMIC DNA]</scope>
    <source>
        <strain evidence="10 11">JOP 1030-1</strain>
    </source>
</reference>
<dbReference type="CDD" id="cd14653">
    <property type="entry name" value="ZIP_Gal4p-like"/>
    <property type="match status" value="1"/>
</dbReference>
<dbReference type="GO" id="GO:0043565">
    <property type="term" value="F:sequence-specific DNA binding"/>
    <property type="evidence" value="ECO:0007669"/>
    <property type="project" value="TreeGrafter"/>
</dbReference>
<comment type="subcellular location">
    <subcellularLocation>
        <location evidence="1">Nucleus</location>
    </subcellularLocation>
</comment>
<dbReference type="PANTHER" id="PTHR47782:SF1">
    <property type="entry name" value="PYRIMIDINE PATHWAY REGULATORY PROTEIN 1"/>
    <property type="match status" value="1"/>
</dbReference>
<dbReference type="CDD" id="cd12148">
    <property type="entry name" value="fungal_TF_MHR"/>
    <property type="match status" value="1"/>
</dbReference>
<dbReference type="Pfam" id="PF00172">
    <property type="entry name" value="Zn_clus"/>
    <property type="match status" value="1"/>
</dbReference>
<dbReference type="InterPro" id="IPR036864">
    <property type="entry name" value="Zn2-C6_fun-type_DNA-bd_sf"/>
</dbReference>
<proteinExistence type="predicted"/>
<organism evidence="10 11">
    <name type="scientific">Aspergillus saccharolyticus JOP 1030-1</name>
    <dbReference type="NCBI Taxonomy" id="1450539"/>
    <lineage>
        <taxon>Eukaryota</taxon>
        <taxon>Fungi</taxon>
        <taxon>Dikarya</taxon>
        <taxon>Ascomycota</taxon>
        <taxon>Pezizomycotina</taxon>
        <taxon>Eurotiomycetes</taxon>
        <taxon>Eurotiomycetidae</taxon>
        <taxon>Eurotiales</taxon>
        <taxon>Aspergillaceae</taxon>
        <taxon>Aspergillus</taxon>
        <taxon>Aspergillus subgen. Circumdati</taxon>
    </lineage>
</organism>
<keyword evidence="4" id="KW-0805">Transcription regulation</keyword>
<dbReference type="GO" id="GO:0000981">
    <property type="term" value="F:DNA-binding transcription factor activity, RNA polymerase II-specific"/>
    <property type="evidence" value="ECO:0007669"/>
    <property type="project" value="InterPro"/>
</dbReference>
<dbReference type="EMBL" id="KZ821246">
    <property type="protein sequence ID" value="PYH43093.1"/>
    <property type="molecule type" value="Genomic_DNA"/>
</dbReference>
<dbReference type="PANTHER" id="PTHR47782">
    <property type="entry name" value="ZN(II)2CYS6 TRANSCRIPTION FACTOR (EUROFUNG)-RELATED"/>
    <property type="match status" value="1"/>
</dbReference>